<keyword evidence="2" id="KW-1185">Reference proteome</keyword>
<name>A0ABW8QN02_9GAMM</name>
<dbReference type="RefSeq" id="WP_406550648.1">
    <property type="nucleotide sequence ID" value="NZ_JBJHGH010000001.1"/>
</dbReference>
<accession>A0ABW8QN02</accession>
<evidence type="ECO:0000313" key="2">
    <source>
        <dbReference type="Proteomes" id="UP001622968"/>
    </source>
</evidence>
<comment type="caution">
    <text evidence="1">The sequence shown here is derived from an EMBL/GenBank/DDBJ whole genome shotgun (WGS) entry which is preliminary data.</text>
</comment>
<sequence length="69" mass="7560">MNLTIQQICDICDLMGINYEQPDVGQLETEVWIGEGTIVGENGEPDYHGLIAHDAEYPEEGAVALEKAL</sequence>
<protein>
    <submittedName>
        <fullName evidence="1">Uncharacterized protein</fullName>
    </submittedName>
</protein>
<dbReference type="EMBL" id="JBJHGH010000001">
    <property type="protein sequence ID" value="MFK8975942.1"/>
    <property type="molecule type" value="Genomic_DNA"/>
</dbReference>
<gene>
    <name evidence="1" type="ORF">ACJBEI_12000</name>
</gene>
<evidence type="ECO:0000313" key="1">
    <source>
        <dbReference type="EMBL" id="MFK8975942.1"/>
    </source>
</evidence>
<organism evidence="1 2">
    <name type="scientific">Serratia sarumanii</name>
    <dbReference type="NCBI Taxonomy" id="3020826"/>
    <lineage>
        <taxon>Bacteria</taxon>
        <taxon>Pseudomonadati</taxon>
        <taxon>Pseudomonadota</taxon>
        <taxon>Gammaproteobacteria</taxon>
        <taxon>Enterobacterales</taxon>
        <taxon>Yersiniaceae</taxon>
        <taxon>Serratia</taxon>
    </lineage>
</organism>
<proteinExistence type="predicted"/>
<reference evidence="1 2" key="1">
    <citation type="submission" date="2024-11" db="EMBL/GenBank/DDBJ databases">
        <title>Draft genomes of five putative biosurfactant-producing Serratia sp. isolates from Laguna de Bay, Philippines.</title>
        <authorList>
            <person name="Lantican N."/>
            <person name="Barredo G.A."/>
            <person name="Rosana A."/>
            <person name="Siababa A.C."/>
            <person name="Montecillo A."/>
        </authorList>
    </citation>
    <scope>NUCLEOTIDE SEQUENCE [LARGE SCALE GENOMIC DNA]</scope>
    <source>
        <strain evidence="1 2">WS11a</strain>
    </source>
</reference>
<dbReference type="Proteomes" id="UP001622968">
    <property type="component" value="Unassembled WGS sequence"/>
</dbReference>